<dbReference type="InterPro" id="IPR006827">
    <property type="entry name" value="Lant_deHydtase_N"/>
</dbReference>
<keyword evidence="5" id="KW-1185">Reference proteome</keyword>
<dbReference type="Pfam" id="PF14028">
    <property type="entry name" value="Lant_dehydr_C"/>
    <property type="match status" value="1"/>
</dbReference>
<dbReference type="NCBIfam" id="TIGR03891">
    <property type="entry name" value="thiopep_ocin"/>
    <property type="match status" value="1"/>
</dbReference>
<reference evidence="5" key="1">
    <citation type="journal article" date="2019" name="Int. J. Syst. Evol. Microbiol.">
        <title>The Global Catalogue of Microorganisms (GCM) 10K type strain sequencing project: providing services to taxonomists for standard genome sequencing and annotation.</title>
        <authorList>
            <consortium name="The Broad Institute Genomics Platform"/>
            <consortium name="The Broad Institute Genome Sequencing Center for Infectious Disease"/>
            <person name="Wu L."/>
            <person name="Ma J."/>
        </authorList>
    </citation>
    <scope>NUCLEOTIDE SEQUENCE [LARGE SCALE GENOMIC DNA]</scope>
    <source>
        <strain evidence="5">ICMP 257</strain>
    </source>
</reference>
<dbReference type="RefSeq" id="WP_033304711.1">
    <property type="nucleotide sequence ID" value="NZ_JBHSJE010000006.1"/>
</dbReference>
<feature type="domain" description="Thiopeptide-type bacteriocin biosynthesis" evidence="3">
    <location>
        <begin position="826"/>
        <end position="1081"/>
    </location>
</feature>
<feature type="region of interest" description="Disordered" evidence="1">
    <location>
        <begin position="783"/>
        <end position="813"/>
    </location>
</feature>
<dbReference type="Proteomes" id="UP001595908">
    <property type="component" value="Unassembled WGS sequence"/>
</dbReference>
<feature type="region of interest" description="Disordered" evidence="1">
    <location>
        <begin position="442"/>
        <end position="471"/>
    </location>
</feature>
<feature type="compositionally biased region" description="Basic and acidic residues" evidence="1">
    <location>
        <begin position="998"/>
        <end position="1007"/>
    </location>
</feature>
<evidence type="ECO:0000313" key="5">
    <source>
        <dbReference type="Proteomes" id="UP001595908"/>
    </source>
</evidence>
<organism evidence="4 5">
    <name type="scientific">Streptomyces atroolivaceus</name>
    <dbReference type="NCBI Taxonomy" id="66869"/>
    <lineage>
        <taxon>Bacteria</taxon>
        <taxon>Bacillati</taxon>
        <taxon>Actinomycetota</taxon>
        <taxon>Actinomycetes</taxon>
        <taxon>Kitasatosporales</taxon>
        <taxon>Streptomycetaceae</taxon>
        <taxon>Streptomyces</taxon>
    </lineage>
</organism>
<evidence type="ECO:0000259" key="3">
    <source>
        <dbReference type="Pfam" id="PF14028"/>
    </source>
</evidence>
<gene>
    <name evidence="4" type="ORF">ACFPL4_21730</name>
</gene>
<dbReference type="InterPro" id="IPR023809">
    <property type="entry name" value="Thiopep_bacteriocin_synth_dom"/>
</dbReference>
<protein>
    <submittedName>
        <fullName evidence="4">Lantibiotic dehydratase</fullName>
    </submittedName>
</protein>
<feature type="compositionally biased region" description="Low complexity" evidence="1">
    <location>
        <begin position="442"/>
        <end position="457"/>
    </location>
</feature>
<evidence type="ECO:0000313" key="4">
    <source>
        <dbReference type="EMBL" id="MFC4980944.1"/>
    </source>
</evidence>
<feature type="domain" description="Lantibiotic dehydratase N-terminal" evidence="2">
    <location>
        <begin position="51"/>
        <end position="734"/>
    </location>
</feature>
<name>A0ABV9VDR1_STRAZ</name>
<sequence length="1098" mass="116310">MTDSDIFDAADVVLLRAAASRMPPAAGAPVGPPTGPTSETALRTEVGRLAADPAFLAAVRLASPSLADEVEKVRTGVPLKRRRLNRVLVSLTKYHLRMTYRPTPFGLFAGAALAGTGPAPVRELGGAHRSLSRPDAAWLHGVLEDEVVTTPGLRERAALTANPLRTVRDGRVVLVDHHDPSGKRQLAHSVRLTAVVAYVLERAAEPVTWDELAEAMADRFPGAPATTVERTVAQLVGSGFLLSDLVPAPDHTAPLDHVLKRLAGTGHPVTRALVAVRDGLAALDDSPPATRGRALAEATTRMGELRRADDVIQSDLRLDARLVLPVEVAREAARAAAALWRTTATPSGMPHMRAYHLAFLERYGTDRPVPLLELLDEARGLGLPESYRGPVGADGAPTAPTDADRRRDQFLGELVHGARPHTGVGEVVLDEETLNALDATVATGPARPAPPGGADLAGRGDGAGGPGSPRRVPASLELGAELVAGSWEALCAGEFSLVLGANPGSPRAGATFGRFAPLLGGDTGPVGAVVARAEEAAHAVAAAGEVTATVAYRPRVARSANVATVPQWLPYRIPLGVPRAARDGVTDLCPEDLAVQADLDRLRVVHTPTGRPVRPVSYSMLNPGSGHLPYVARFLLDLGYEGQDWCTPWNWGSWASAPALPRVRTGRTVLAPARWLPDRTLREGAAESDGTGPGWRAAVAAWRRRRCVPRYTLLTRVDNRVTVDLDDPLHLLVLHDEVKRPQGLVITEWYGGPEGAGWFADAGGPHACELVFPLFARHPATTVPPAPAAAPGAATPAPNASPAPVGTTAAGGPDRARWAALPGGEWLYAKVYVPDALHQQVLGRHLARLVDSPVLRAAGADRWFFLRYADPDAHLRLRFHGKPESLWPVLLPAVREWAEELREAGLTDRLVLDTYDPEIERYGGPAAIEHAERVFHTDSAVVLAQLAAPADPAVPPVTRAALGILDLLTGLGTPQETLRWLGDPRFLARRSEVARATKEAVADRLDGRPAGGRAPARAPGPAAPSAGRSAALAALREILAPGPAGTGGSGDRRAAVAMSLAHMHCNRLLGPRREEEILAHVTAREGLALSLSRKRHGR</sequence>
<feature type="compositionally biased region" description="Low complexity" evidence="1">
    <location>
        <begin position="789"/>
        <end position="804"/>
    </location>
</feature>
<accession>A0ABV9VDR1</accession>
<feature type="region of interest" description="Disordered" evidence="1">
    <location>
        <begin position="998"/>
        <end position="1027"/>
    </location>
</feature>
<dbReference type="Pfam" id="PF04738">
    <property type="entry name" value="Lant_dehydr_N"/>
    <property type="match status" value="1"/>
</dbReference>
<feature type="compositionally biased region" description="Low complexity" evidence="1">
    <location>
        <begin position="1011"/>
        <end position="1027"/>
    </location>
</feature>
<dbReference type="GeneID" id="31236502"/>
<dbReference type="EMBL" id="JBHSJE010000006">
    <property type="protein sequence ID" value="MFC4980944.1"/>
    <property type="molecule type" value="Genomic_DNA"/>
</dbReference>
<evidence type="ECO:0000256" key="1">
    <source>
        <dbReference type="SAM" id="MobiDB-lite"/>
    </source>
</evidence>
<proteinExistence type="predicted"/>
<evidence type="ECO:0000259" key="2">
    <source>
        <dbReference type="Pfam" id="PF04738"/>
    </source>
</evidence>
<comment type="caution">
    <text evidence="4">The sequence shown here is derived from an EMBL/GenBank/DDBJ whole genome shotgun (WGS) entry which is preliminary data.</text>
</comment>